<feature type="transmembrane region" description="Helical" evidence="2">
    <location>
        <begin position="140"/>
        <end position="161"/>
    </location>
</feature>
<keyword evidence="2" id="KW-1133">Transmembrane helix</keyword>
<keyword evidence="2" id="KW-0812">Transmembrane</keyword>
<dbReference type="InterPro" id="IPR027787">
    <property type="entry name" value="Alpha/beta-hydrolase_catalytic"/>
</dbReference>
<feature type="domain" description="Alpha/beta-hydrolase N-terminal" evidence="4">
    <location>
        <begin position="52"/>
        <end position="260"/>
    </location>
</feature>
<dbReference type="Pfam" id="PF15420">
    <property type="entry name" value="Abhydrolase_9_N"/>
    <property type="match status" value="1"/>
</dbReference>
<comment type="caution">
    <text evidence="5">The sequence shown here is derived from an EMBL/GenBank/DDBJ whole genome shotgun (WGS) entry which is preliminary data.</text>
</comment>
<evidence type="ECO:0000256" key="1">
    <source>
        <dbReference type="SAM" id="MobiDB-lite"/>
    </source>
</evidence>
<feature type="transmembrane region" description="Helical" evidence="2">
    <location>
        <begin position="104"/>
        <end position="125"/>
    </location>
</feature>
<dbReference type="EMBL" id="JAUZMZ010000104">
    <property type="protein sequence ID" value="MEE2033868.1"/>
    <property type="molecule type" value="Genomic_DNA"/>
</dbReference>
<keyword evidence="6" id="KW-1185">Reference proteome</keyword>
<feature type="transmembrane region" description="Helical" evidence="2">
    <location>
        <begin position="59"/>
        <end position="84"/>
    </location>
</feature>
<feature type="compositionally biased region" description="Low complexity" evidence="1">
    <location>
        <begin position="1"/>
        <end position="12"/>
    </location>
</feature>
<feature type="transmembrane region" description="Helical" evidence="2">
    <location>
        <begin position="32"/>
        <end position="53"/>
    </location>
</feature>
<dbReference type="Proteomes" id="UP001331936">
    <property type="component" value="Unassembled WGS sequence"/>
</dbReference>
<feature type="region of interest" description="Disordered" evidence="1">
    <location>
        <begin position="1"/>
        <end position="20"/>
    </location>
</feature>
<name>A0ABU7JV20_9NOCA</name>
<protein>
    <submittedName>
        <fullName evidence="5">Alpha/beta-hydrolase family protein</fullName>
    </submittedName>
</protein>
<reference evidence="5 6" key="1">
    <citation type="submission" date="2023-08" db="EMBL/GenBank/DDBJ databases">
        <authorList>
            <person name="Girao M."/>
            <person name="Carvalho M.F."/>
        </authorList>
    </citation>
    <scope>NUCLEOTIDE SEQUENCE [LARGE SCALE GENOMIC DNA]</scope>
    <source>
        <strain evidence="5 6">CC-R104</strain>
    </source>
</reference>
<organism evidence="5 6">
    <name type="scientific">Rhodococcus chondri</name>
    <dbReference type="NCBI Taxonomy" id="3065941"/>
    <lineage>
        <taxon>Bacteria</taxon>
        <taxon>Bacillati</taxon>
        <taxon>Actinomycetota</taxon>
        <taxon>Actinomycetes</taxon>
        <taxon>Mycobacteriales</taxon>
        <taxon>Nocardiaceae</taxon>
        <taxon>Rhodococcus</taxon>
    </lineage>
</organism>
<evidence type="ECO:0000256" key="2">
    <source>
        <dbReference type="SAM" id="Phobius"/>
    </source>
</evidence>
<evidence type="ECO:0000313" key="6">
    <source>
        <dbReference type="Proteomes" id="UP001331936"/>
    </source>
</evidence>
<evidence type="ECO:0000313" key="5">
    <source>
        <dbReference type="EMBL" id="MEE2033868.1"/>
    </source>
</evidence>
<evidence type="ECO:0000259" key="3">
    <source>
        <dbReference type="Pfam" id="PF10081"/>
    </source>
</evidence>
<proteinExistence type="predicted"/>
<gene>
    <name evidence="5" type="ORF">Q8814_17370</name>
</gene>
<keyword evidence="2" id="KW-0472">Membrane</keyword>
<sequence length="582" mass="63118">MTSTTDAPPASSEPDDAAPPLTSRLGAGTLRWLARFHPVGLAMALLFYCWSLSPSLLPRAWYLQGVATGISVVTGYGIGVLLAWAVRKCGFTANWSPTLKKVGWYLLAAVALVIVPTFLVLGSWWQDISRELVGVERGSGWAYAGVLAVSVVVALILLLAGRGLRVVAQALTRLVVRVLPVQVARAVSVVVVGLVVLTAVEGLLSAEIARIANGSAMVVDEGTPDNVVQSQAPERSGSDVSFEPWDSLGREGRTFVAGGPSPEDITAVTGEPALMPIRVYAGYRSLDTVEAHSDVEQMDVLAARVVSELERTGAFERDYLAVATTTGRGWVNQDVAASLEFLAGGNSAIAAMQYSFLASPLAFLADRVSPRNAGRALFEAVYDSWSDLDPATRPKLLVFGESLGSYGGQSAFSGAQDMITRTDGALWVGTPNFSEQWRRITDSRDPGSREILPVIYGGQNVRFASTPADLSDLEGLREWEFPRVVYWQHASDPIVWWSSRLVRHRPDWLREERGADIDQGMSWIPFVTFWQVTLDMVFAAEVPGGHGHAYTNEAVYFWADILGIEDEARTQRIFDALASGDR</sequence>
<feature type="transmembrane region" description="Helical" evidence="2">
    <location>
        <begin position="182"/>
        <end position="204"/>
    </location>
</feature>
<dbReference type="RefSeq" id="WP_330153260.1">
    <property type="nucleotide sequence ID" value="NZ_JAUZMZ010000104.1"/>
</dbReference>
<dbReference type="InterPro" id="IPR027788">
    <property type="entry name" value="Alpha/beta-hydrolase_N_dom"/>
</dbReference>
<feature type="domain" description="Alpha/beta-hydrolase catalytic" evidence="3">
    <location>
        <begin position="277"/>
        <end position="566"/>
    </location>
</feature>
<accession>A0ABU7JV20</accession>
<dbReference type="Pfam" id="PF10081">
    <property type="entry name" value="Abhydrolase_9"/>
    <property type="match status" value="1"/>
</dbReference>
<evidence type="ECO:0000259" key="4">
    <source>
        <dbReference type="Pfam" id="PF15420"/>
    </source>
</evidence>